<evidence type="ECO:0000259" key="2">
    <source>
        <dbReference type="PROSITE" id="PS50097"/>
    </source>
</evidence>
<dbReference type="InterPro" id="IPR000210">
    <property type="entry name" value="BTB/POZ_dom"/>
</dbReference>
<dbReference type="Proteomes" id="UP000306584">
    <property type="component" value="Unassembled WGS sequence"/>
</dbReference>
<dbReference type="Pfam" id="PF00651">
    <property type="entry name" value="BTB"/>
    <property type="match status" value="1"/>
</dbReference>
<evidence type="ECO:0000313" key="4">
    <source>
        <dbReference type="Proteomes" id="UP000306584"/>
    </source>
</evidence>
<organism evidence="3 4">
    <name type="scientific">Aureobasidium pullulans</name>
    <name type="common">Black yeast</name>
    <name type="synonym">Pullularia pullulans</name>
    <dbReference type="NCBI Taxonomy" id="5580"/>
    <lineage>
        <taxon>Eukaryota</taxon>
        <taxon>Fungi</taxon>
        <taxon>Dikarya</taxon>
        <taxon>Ascomycota</taxon>
        <taxon>Pezizomycotina</taxon>
        <taxon>Dothideomycetes</taxon>
        <taxon>Dothideomycetidae</taxon>
        <taxon>Dothideales</taxon>
        <taxon>Saccotheciaceae</taxon>
        <taxon>Aureobasidium</taxon>
    </lineage>
</organism>
<reference evidence="3 4" key="1">
    <citation type="submission" date="2018-10" db="EMBL/GenBank/DDBJ databases">
        <title>Fifty Aureobasidium pullulans genomes reveal a recombining polyextremotolerant generalist.</title>
        <authorList>
            <person name="Gostincar C."/>
            <person name="Turk M."/>
            <person name="Zajc J."/>
            <person name="Gunde-Cimerman N."/>
        </authorList>
    </citation>
    <scope>NUCLEOTIDE SEQUENCE [LARGE SCALE GENOMIC DNA]</scope>
    <source>
        <strain evidence="3 4">EXF-6604</strain>
    </source>
</reference>
<evidence type="ECO:0000256" key="1">
    <source>
        <dbReference type="SAM" id="MobiDB-lite"/>
    </source>
</evidence>
<evidence type="ECO:0000313" key="3">
    <source>
        <dbReference type="EMBL" id="THY16851.1"/>
    </source>
</evidence>
<feature type="region of interest" description="Disordered" evidence="1">
    <location>
        <begin position="122"/>
        <end position="169"/>
    </location>
</feature>
<name>A0A4S9KL30_AURPU</name>
<dbReference type="CDD" id="cd18186">
    <property type="entry name" value="BTB_POZ_ZBTB_KLHL-like"/>
    <property type="match status" value="1"/>
</dbReference>
<dbReference type="PANTHER" id="PTHR47843:SF2">
    <property type="entry name" value="BTB DOMAIN-CONTAINING PROTEIN"/>
    <property type="match status" value="1"/>
</dbReference>
<dbReference type="PANTHER" id="PTHR47843">
    <property type="entry name" value="BTB DOMAIN-CONTAINING PROTEIN-RELATED"/>
    <property type="match status" value="1"/>
</dbReference>
<feature type="compositionally biased region" description="Basic and acidic residues" evidence="1">
    <location>
        <begin position="122"/>
        <end position="133"/>
    </location>
</feature>
<dbReference type="InterPro" id="IPR011333">
    <property type="entry name" value="SKP1/BTB/POZ_sf"/>
</dbReference>
<dbReference type="Gene3D" id="3.30.710.10">
    <property type="entry name" value="Potassium Channel Kv1.1, Chain A"/>
    <property type="match status" value="1"/>
</dbReference>
<dbReference type="SMART" id="SM00225">
    <property type="entry name" value="BTB"/>
    <property type="match status" value="1"/>
</dbReference>
<dbReference type="EMBL" id="QZBD01000381">
    <property type="protein sequence ID" value="THY16851.1"/>
    <property type="molecule type" value="Genomic_DNA"/>
</dbReference>
<feature type="compositionally biased region" description="Polar residues" evidence="1">
    <location>
        <begin position="135"/>
        <end position="152"/>
    </location>
</feature>
<dbReference type="SUPFAM" id="SSF54695">
    <property type="entry name" value="POZ domain"/>
    <property type="match status" value="1"/>
</dbReference>
<comment type="caution">
    <text evidence="3">The sequence shown here is derived from an EMBL/GenBank/DDBJ whole genome shotgun (WGS) entry which is preliminary data.</text>
</comment>
<protein>
    <recommendedName>
        <fullName evidence="2">BTB domain-containing protein</fullName>
    </recommendedName>
</protein>
<proteinExistence type="predicted"/>
<dbReference type="PROSITE" id="PS50097">
    <property type="entry name" value="BTB"/>
    <property type="match status" value="1"/>
</dbReference>
<feature type="domain" description="BTB" evidence="2">
    <location>
        <begin position="22"/>
        <end position="91"/>
    </location>
</feature>
<accession>A0A4S9KL30</accession>
<gene>
    <name evidence="3" type="ORF">D6D01_07621</name>
</gene>
<dbReference type="AlphaFoldDB" id="A0A4S9KL30"/>
<sequence>MTNPSTVAQPSKDTLRLLYGTTMVTVEVGPQKEIFVVHEKFLCQKSQYFAMAMSGSFLESVKRFVQLPDVSPILFRIFINWLYYGKLCYAGEDDEKTGMNLQSLVIQPEEIVLIPTRSSDSVRKSKVEGDENGTKCVTKSPDSSTELAPSTNDKADRVPGKTHSNEPQNCLLDGDDPSTWHLDALAKLYIFADRFDSHELRVHTINALCDALANKKEGHRGMSNWLIRYICLNTTAQSMLRRLAIHRIVYNVSFHPDTAKSFLWEELPSDFLAAVVITMGRRLPVRQCSTCHRRALVEGGIIEVDIDDVCKEADCPPYESDACFYHEHTNDQERETCCARRTATK</sequence>